<comment type="function">
    <text evidence="6">Catalyzes the adenylation by ATP of the carboxyl group of the C-terminal glycine of sulfur carrier protein MoaD.</text>
</comment>
<dbReference type="GO" id="GO:0008641">
    <property type="term" value="F:ubiquitin-like modifier activating enzyme activity"/>
    <property type="evidence" value="ECO:0007669"/>
    <property type="project" value="InterPro"/>
</dbReference>
<organism evidence="15">
    <name type="scientific">Burkholderia stagnalis</name>
    <dbReference type="NCBI Taxonomy" id="1503054"/>
    <lineage>
        <taxon>Bacteria</taxon>
        <taxon>Pseudomonadati</taxon>
        <taxon>Pseudomonadota</taxon>
        <taxon>Betaproteobacteria</taxon>
        <taxon>Burkholderiales</taxon>
        <taxon>Burkholderiaceae</taxon>
        <taxon>Burkholderia</taxon>
        <taxon>Burkholderia cepacia complex</taxon>
    </lineage>
</organism>
<feature type="domain" description="Rhodanese" evidence="14">
    <location>
        <begin position="292"/>
        <end position="381"/>
    </location>
</feature>
<evidence type="ECO:0000256" key="11">
    <source>
        <dbReference type="ARBA" id="ARBA00075328"/>
    </source>
</evidence>
<dbReference type="GO" id="GO:0005829">
    <property type="term" value="C:cytosol"/>
    <property type="evidence" value="ECO:0007669"/>
    <property type="project" value="TreeGrafter"/>
</dbReference>
<comment type="subunit">
    <text evidence="7">Homodimer. Forms a stable heterotetrameric complex of 2 MoeB and 2 MoaD during adenylation of MoaD.</text>
</comment>
<dbReference type="EC" id="2.7.7.80" evidence="8"/>
<dbReference type="Proteomes" id="UP000068603">
    <property type="component" value="Unassembled WGS sequence"/>
</dbReference>
<name>A0A125KF17_9BURK</name>
<evidence type="ECO:0000256" key="3">
    <source>
        <dbReference type="ARBA" id="ARBA00022741"/>
    </source>
</evidence>
<dbReference type="Gene3D" id="3.40.250.10">
    <property type="entry name" value="Rhodanese-like domain"/>
    <property type="match status" value="1"/>
</dbReference>
<dbReference type="CDD" id="cd00757">
    <property type="entry name" value="ThiF_MoeB_HesA_family"/>
    <property type="match status" value="1"/>
</dbReference>
<dbReference type="InterPro" id="IPR045886">
    <property type="entry name" value="ThiF/MoeB/HesA"/>
</dbReference>
<dbReference type="FunFam" id="3.40.50.720:FF:000033">
    <property type="entry name" value="Adenylyltransferase and sulfurtransferase MOCS3"/>
    <property type="match status" value="1"/>
</dbReference>
<evidence type="ECO:0000313" key="15">
    <source>
        <dbReference type="EMBL" id="KWA66186.1"/>
    </source>
</evidence>
<dbReference type="InterPro" id="IPR000594">
    <property type="entry name" value="ThiF_NAD_FAD-bd"/>
</dbReference>
<evidence type="ECO:0000256" key="9">
    <source>
        <dbReference type="ARBA" id="ARBA00073635"/>
    </source>
</evidence>
<protein>
    <recommendedName>
        <fullName evidence="9">Molybdopterin-synthase adenylyltransferase</fullName>
        <ecNumber evidence="8">2.7.7.80</ecNumber>
    </recommendedName>
    <alternativeName>
        <fullName evidence="12">MoaD protein adenylase</fullName>
    </alternativeName>
    <alternativeName>
        <fullName evidence="10">Molybdopterin-converting factor subunit 1 adenylase</fullName>
    </alternativeName>
    <alternativeName>
        <fullName evidence="11">Sulfur carrier protein MoaD adenylyltransferase</fullName>
    </alternativeName>
</protein>
<dbReference type="GO" id="GO:0061605">
    <property type="term" value="F:molybdopterin-synthase adenylyltransferase activity"/>
    <property type="evidence" value="ECO:0007669"/>
    <property type="project" value="UniProtKB-EC"/>
</dbReference>
<dbReference type="PROSITE" id="PS50206">
    <property type="entry name" value="RHODANESE_3"/>
    <property type="match status" value="1"/>
</dbReference>
<dbReference type="SMART" id="SM00450">
    <property type="entry name" value="RHOD"/>
    <property type="match status" value="1"/>
</dbReference>
<keyword evidence="2" id="KW-0808">Transferase</keyword>
<evidence type="ECO:0000256" key="1">
    <source>
        <dbReference type="ARBA" id="ARBA00009919"/>
    </source>
</evidence>
<gene>
    <name evidence="15" type="ORF">WT44_08170</name>
</gene>
<proteinExistence type="inferred from homology"/>
<dbReference type="InterPro" id="IPR036873">
    <property type="entry name" value="Rhodanese-like_dom_sf"/>
</dbReference>
<evidence type="ECO:0000256" key="6">
    <source>
        <dbReference type="ARBA" id="ARBA00055169"/>
    </source>
</evidence>
<evidence type="ECO:0000256" key="2">
    <source>
        <dbReference type="ARBA" id="ARBA00022679"/>
    </source>
</evidence>
<dbReference type="SUPFAM" id="SSF69572">
    <property type="entry name" value="Activating enzymes of the ubiquitin-like proteins"/>
    <property type="match status" value="1"/>
</dbReference>
<dbReference type="Pfam" id="PF00581">
    <property type="entry name" value="Rhodanese"/>
    <property type="match status" value="1"/>
</dbReference>
<dbReference type="GO" id="GO:0008146">
    <property type="term" value="F:sulfotransferase activity"/>
    <property type="evidence" value="ECO:0007669"/>
    <property type="project" value="TreeGrafter"/>
</dbReference>
<feature type="region of interest" description="Disordered" evidence="13">
    <location>
        <begin position="244"/>
        <end position="269"/>
    </location>
</feature>
<dbReference type="InterPro" id="IPR035985">
    <property type="entry name" value="Ubiquitin-activating_enz"/>
</dbReference>
<dbReference type="GO" id="GO:0004792">
    <property type="term" value="F:thiosulfate-cyanide sulfurtransferase activity"/>
    <property type="evidence" value="ECO:0007669"/>
    <property type="project" value="TreeGrafter"/>
</dbReference>
<dbReference type="GO" id="GO:0005524">
    <property type="term" value="F:ATP binding"/>
    <property type="evidence" value="ECO:0007669"/>
    <property type="project" value="UniProtKB-KW"/>
</dbReference>
<dbReference type="PANTHER" id="PTHR10953:SF102">
    <property type="entry name" value="ADENYLYLTRANSFERASE AND SULFURTRANSFERASE MOCS3"/>
    <property type="match status" value="1"/>
</dbReference>
<dbReference type="EMBL" id="LPHB01000025">
    <property type="protein sequence ID" value="KWA66186.1"/>
    <property type="molecule type" value="Genomic_DNA"/>
</dbReference>
<comment type="catalytic activity">
    <reaction evidence="5">
        <text>[molybdopterin-synthase sulfur-carrier protein]-C-terminal Gly-Gly + ATP + H(+) = [molybdopterin-synthase sulfur-carrier protein]-C-terminal Gly-Gly-AMP + diphosphate</text>
        <dbReference type="Rhea" id="RHEA:43616"/>
        <dbReference type="Rhea" id="RHEA-COMP:12159"/>
        <dbReference type="Rhea" id="RHEA-COMP:12202"/>
        <dbReference type="ChEBI" id="CHEBI:15378"/>
        <dbReference type="ChEBI" id="CHEBI:30616"/>
        <dbReference type="ChEBI" id="CHEBI:33019"/>
        <dbReference type="ChEBI" id="CHEBI:90618"/>
        <dbReference type="ChEBI" id="CHEBI:90778"/>
        <dbReference type="EC" id="2.7.7.80"/>
    </reaction>
</comment>
<evidence type="ECO:0000256" key="10">
    <source>
        <dbReference type="ARBA" id="ARBA00075110"/>
    </source>
</evidence>
<reference evidence="15 16" key="1">
    <citation type="submission" date="2015-11" db="EMBL/GenBank/DDBJ databases">
        <title>Expanding the genomic diversity of Burkholderia species for the development of highly accurate diagnostics.</title>
        <authorList>
            <person name="Sahl J."/>
            <person name="Keim P."/>
            <person name="Wagner D."/>
        </authorList>
    </citation>
    <scope>NUCLEOTIDE SEQUENCE [LARGE SCALE GENOMIC DNA]</scope>
    <source>
        <strain evidence="15 16">MSMB1960WGS</strain>
    </source>
</reference>
<evidence type="ECO:0000256" key="12">
    <source>
        <dbReference type="ARBA" id="ARBA00078531"/>
    </source>
</evidence>
<keyword evidence="3" id="KW-0547">Nucleotide-binding</keyword>
<accession>A0A125KF17</accession>
<dbReference type="RefSeq" id="WP_060149823.1">
    <property type="nucleotide sequence ID" value="NZ_LPFV01000087.1"/>
</dbReference>
<dbReference type="NCBIfam" id="NF004281">
    <property type="entry name" value="PRK05690.1"/>
    <property type="match status" value="1"/>
</dbReference>
<evidence type="ECO:0000256" key="7">
    <source>
        <dbReference type="ARBA" id="ARBA00063809"/>
    </source>
</evidence>
<dbReference type="PANTHER" id="PTHR10953">
    <property type="entry name" value="UBIQUITIN-ACTIVATING ENZYME E1"/>
    <property type="match status" value="1"/>
</dbReference>
<evidence type="ECO:0000256" key="5">
    <source>
        <dbReference type="ARBA" id="ARBA00052218"/>
    </source>
</evidence>
<dbReference type="InterPro" id="IPR001763">
    <property type="entry name" value="Rhodanese-like_dom"/>
</dbReference>
<sequence>MCDMLTVEEHSFYSRQIAVPQIGETGQLALKRASVLVVGAGGLGCPILLYLAAAGVGRIGIADADLVSLSNLHRQVIYGVADCRETKVRTAAAAMRARNPFVEVVEHAVAIDDENVSDMISGYDIIVDGTDNFATKFLLNDACWFLSKPLVYGSIHRFEGQVAVFNHAGADATERGPNYRDLFPSPPPAALAPDCSTAGVLGVLPGIVGCLQANEVIKLITGIGEPLSGTLLLVDALSGSTKSMRLKKNPNNPLSGTSPSIRNVRSVTTSSNVPDMPIRSISANTLIEWHAQGRPLVLVDVREPDERKRVSLGGVHWPLSESDIDVPEIDATRIAVMYCQSGARSKRAAEKLIARGYAREHLVSLDGGVTAFLDAGYRPDALDDPMGGGQ</sequence>
<dbReference type="CDD" id="cd00158">
    <property type="entry name" value="RHOD"/>
    <property type="match status" value="1"/>
</dbReference>
<evidence type="ECO:0000259" key="14">
    <source>
        <dbReference type="PROSITE" id="PS50206"/>
    </source>
</evidence>
<evidence type="ECO:0000256" key="4">
    <source>
        <dbReference type="ARBA" id="ARBA00022840"/>
    </source>
</evidence>
<dbReference type="Gene3D" id="3.40.50.720">
    <property type="entry name" value="NAD(P)-binding Rossmann-like Domain"/>
    <property type="match status" value="1"/>
</dbReference>
<dbReference type="AlphaFoldDB" id="A0A125KF17"/>
<comment type="caution">
    <text evidence="15">The sequence shown here is derived from an EMBL/GenBank/DDBJ whole genome shotgun (WGS) entry which is preliminary data.</text>
</comment>
<comment type="similarity">
    <text evidence="1">Belongs to the HesA/MoeB/ThiF family.</text>
</comment>
<dbReference type="Pfam" id="PF00899">
    <property type="entry name" value="ThiF"/>
    <property type="match status" value="1"/>
</dbReference>
<evidence type="ECO:0000256" key="8">
    <source>
        <dbReference type="ARBA" id="ARBA00066884"/>
    </source>
</evidence>
<evidence type="ECO:0000256" key="13">
    <source>
        <dbReference type="SAM" id="MobiDB-lite"/>
    </source>
</evidence>
<keyword evidence="4" id="KW-0067">ATP-binding</keyword>
<evidence type="ECO:0000313" key="16">
    <source>
        <dbReference type="Proteomes" id="UP000068603"/>
    </source>
</evidence>